<dbReference type="Gene3D" id="1.10.238.10">
    <property type="entry name" value="EF-hand"/>
    <property type="match status" value="1"/>
</dbReference>
<dbReference type="InterPro" id="IPR039647">
    <property type="entry name" value="EF_hand_pair_protein_CML-like"/>
</dbReference>
<gene>
    <name evidence="6" type="ORF">Pyn_13004</name>
</gene>
<dbReference type="PROSITE" id="PS50222">
    <property type="entry name" value="EF_HAND_2"/>
    <property type="match status" value="2"/>
</dbReference>
<dbReference type="GO" id="GO:0005509">
    <property type="term" value="F:calcium ion binding"/>
    <property type="evidence" value="ECO:0007669"/>
    <property type="project" value="InterPro"/>
</dbReference>
<evidence type="ECO:0000256" key="2">
    <source>
        <dbReference type="ARBA" id="ARBA00022737"/>
    </source>
</evidence>
<dbReference type="Pfam" id="PF13499">
    <property type="entry name" value="EF-hand_7"/>
    <property type="match status" value="1"/>
</dbReference>
<keyword evidence="1" id="KW-0479">Metal-binding</keyword>
<keyword evidence="2" id="KW-0677">Repeat</keyword>
<keyword evidence="3" id="KW-0106">Calcium</keyword>
<dbReference type="FunFam" id="1.10.238.10:FF:000003">
    <property type="entry name" value="Calmodulin A"/>
    <property type="match status" value="1"/>
</dbReference>
<proteinExistence type="predicted"/>
<name>A0A314V0B8_PRUYE</name>
<dbReference type="InterPro" id="IPR002048">
    <property type="entry name" value="EF_hand_dom"/>
</dbReference>
<dbReference type="SUPFAM" id="SSF47473">
    <property type="entry name" value="EF-hand"/>
    <property type="match status" value="1"/>
</dbReference>
<dbReference type="OrthoDB" id="26525at2759"/>
<dbReference type="InterPro" id="IPR011992">
    <property type="entry name" value="EF-hand-dom_pair"/>
</dbReference>
<evidence type="ECO:0000313" key="6">
    <source>
        <dbReference type="EMBL" id="PQM42586.1"/>
    </source>
</evidence>
<evidence type="ECO:0000256" key="4">
    <source>
        <dbReference type="SAM" id="MobiDB-lite"/>
    </source>
</evidence>
<evidence type="ECO:0000313" key="7">
    <source>
        <dbReference type="Proteomes" id="UP000250321"/>
    </source>
</evidence>
<sequence length="166" mass="19232">MEDIQNFLQPLVKFVSTRWKVWTKTHSLSSELPPTHEPLFGNNKAHDETELSREDVDMVMGRLGMCYEHEAEGDKIGERVGAKELWRLFDEEEPSLEEVKAAFDVFDENRDGFIDASEVQRVLSNFGFKDAFGLDECQRMINEADMNQDGVIDFDEFVKHMENSFC</sequence>
<dbReference type="PANTHER" id="PTHR10891">
    <property type="entry name" value="EF-HAND CALCIUM-BINDING DOMAIN CONTAINING PROTEIN"/>
    <property type="match status" value="1"/>
</dbReference>
<dbReference type="Proteomes" id="UP000250321">
    <property type="component" value="Unassembled WGS sequence"/>
</dbReference>
<evidence type="ECO:0000256" key="3">
    <source>
        <dbReference type="ARBA" id="ARBA00022837"/>
    </source>
</evidence>
<accession>A0A314V0B8</accession>
<keyword evidence="7" id="KW-1185">Reference proteome</keyword>
<dbReference type="AlphaFoldDB" id="A0A314V0B8"/>
<dbReference type="EMBL" id="PJQY01002801">
    <property type="protein sequence ID" value="PQM42586.1"/>
    <property type="molecule type" value="Genomic_DNA"/>
</dbReference>
<dbReference type="InterPro" id="IPR018247">
    <property type="entry name" value="EF_Hand_1_Ca_BS"/>
</dbReference>
<evidence type="ECO:0000259" key="5">
    <source>
        <dbReference type="PROSITE" id="PS50222"/>
    </source>
</evidence>
<feature type="domain" description="EF-hand" evidence="5">
    <location>
        <begin position="132"/>
        <end position="166"/>
    </location>
</feature>
<protein>
    <submittedName>
        <fullName evidence="6">Putative calcium-binding protein CML45</fullName>
    </submittedName>
</protein>
<comment type="caution">
    <text evidence="6">The sequence shown here is derived from an EMBL/GenBank/DDBJ whole genome shotgun (WGS) entry which is preliminary data.</text>
</comment>
<organism evidence="6 7">
    <name type="scientific">Prunus yedoensis var. nudiflora</name>
    <dbReference type="NCBI Taxonomy" id="2094558"/>
    <lineage>
        <taxon>Eukaryota</taxon>
        <taxon>Viridiplantae</taxon>
        <taxon>Streptophyta</taxon>
        <taxon>Embryophyta</taxon>
        <taxon>Tracheophyta</taxon>
        <taxon>Spermatophyta</taxon>
        <taxon>Magnoliopsida</taxon>
        <taxon>eudicotyledons</taxon>
        <taxon>Gunneridae</taxon>
        <taxon>Pentapetalae</taxon>
        <taxon>rosids</taxon>
        <taxon>fabids</taxon>
        <taxon>Rosales</taxon>
        <taxon>Rosaceae</taxon>
        <taxon>Amygdaloideae</taxon>
        <taxon>Amygdaleae</taxon>
        <taxon>Prunus</taxon>
    </lineage>
</organism>
<dbReference type="PROSITE" id="PS00018">
    <property type="entry name" value="EF_HAND_1"/>
    <property type="match status" value="2"/>
</dbReference>
<dbReference type="SMART" id="SM00054">
    <property type="entry name" value="EFh"/>
    <property type="match status" value="2"/>
</dbReference>
<dbReference type="CDD" id="cd00051">
    <property type="entry name" value="EFh"/>
    <property type="match status" value="1"/>
</dbReference>
<feature type="region of interest" description="Disordered" evidence="4">
    <location>
        <begin position="32"/>
        <end position="51"/>
    </location>
</feature>
<feature type="domain" description="EF-hand" evidence="5">
    <location>
        <begin position="94"/>
        <end position="129"/>
    </location>
</feature>
<evidence type="ECO:0000256" key="1">
    <source>
        <dbReference type="ARBA" id="ARBA00022723"/>
    </source>
</evidence>
<reference evidence="6 7" key="1">
    <citation type="submission" date="2018-02" db="EMBL/GenBank/DDBJ databases">
        <title>Draft genome of wild Prunus yedoensis var. nudiflora.</title>
        <authorList>
            <person name="Baek S."/>
            <person name="Kim J.-H."/>
            <person name="Choi K."/>
            <person name="Kim G.-B."/>
            <person name="Cho A."/>
            <person name="Jang H."/>
            <person name="Shin C.-H."/>
            <person name="Yu H.-J."/>
            <person name="Mun J.-H."/>
        </authorList>
    </citation>
    <scope>NUCLEOTIDE SEQUENCE [LARGE SCALE GENOMIC DNA]</scope>
    <source>
        <strain evidence="7">cv. Jeju island</strain>
        <tissue evidence="6">Leaf</tissue>
    </source>
</reference>
<dbReference type="STRING" id="2094558.A0A314V0B8"/>